<dbReference type="InterPro" id="IPR043129">
    <property type="entry name" value="ATPase_NBD"/>
</dbReference>
<accession>T1H257</accession>
<protein>
    <recommendedName>
        <fullName evidence="3">Pantothenate kinase</fullName>
    </recommendedName>
</protein>
<evidence type="ECO:0000313" key="2">
    <source>
        <dbReference type="Proteomes" id="UP000015102"/>
    </source>
</evidence>
<dbReference type="EMBL" id="CAQQ02376718">
    <property type="status" value="NOT_ANNOTATED_CDS"/>
    <property type="molecule type" value="Genomic_DNA"/>
</dbReference>
<dbReference type="FunFam" id="3.30.420.40:FF:000244">
    <property type="entry name" value="pantothenate kinase 1-like isoform X3"/>
    <property type="match status" value="1"/>
</dbReference>
<name>T1H257_MEGSC</name>
<dbReference type="Gene3D" id="3.30.420.40">
    <property type="match status" value="2"/>
</dbReference>
<organism evidence="1 2">
    <name type="scientific">Megaselia scalaris</name>
    <name type="common">Humpbacked fly</name>
    <name type="synonym">Phora scalaris</name>
    <dbReference type="NCBI Taxonomy" id="36166"/>
    <lineage>
        <taxon>Eukaryota</taxon>
        <taxon>Metazoa</taxon>
        <taxon>Ecdysozoa</taxon>
        <taxon>Arthropoda</taxon>
        <taxon>Hexapoda</taxon>
        <taxon>Insecta</taxon>
        <taxon>Pterygota</taxon>
        <taxon>Neoptera</taxon>
        <taxon>Endopterygota</taxon>
        <taxon>Diptera</taxon>
        <taxon>Brachycera</taxon>
        <taxon>Muscomorpha</taxon>
        <taxon>Platypezoidea</taxon>
        <taxon>Phoridae</taxon>
        <taxon>Megaseliini</taxon>
        <taxon>Megaselia</taxon>
    </lineage>
</organism>
<sequence>MDDVEIRNRTGSLHFIRFPTSEMSNFLSLAKSKGMADLVTAVCATGGGAYKFEKDFMHELNMKLAKFDELDTLIKGVLFSELRNTAECYYFHNARNIRHSEKKSYDFSKPYPFILVNVGSGVSLLAVYGPNNYKRISGTSLGGGTFLGLCCLLTGFKDIYGGDYARFGLPGDLVASSYGQMHNKDKQGKVSREDLANATLVTITNNIGSIARMCALNEKIDKVVFVGNFLRVNSISMKLLAYAMDFWSEGSLKALFLNHEGYFGALGCLLQFNNSDIAEYIR</sequence>
<dbReference type="OMA" id="NEDYEIH"/>
<evidence type="ECO:0000313" key="1">
    <source>
        <dbReference type="EnsemblMetazoa" id="MESCA010289-PA"/>
    </source>
</evidence>
<dbReference type="CDD" id="cd24122">
    <property type="entry name" value="ASKHA_NBD_PanK-II_Pank1-like"/>
    <property type="match status" value="1"/>
</dbReference>
<dbReference type="Gene3D" id="3.30.420.510">
    <property type="match status" value="1"/>
</dbReference>
<dbReference type="EnsemblMetazoa" id="MESCA010289-RA">
    <property type="protein sequence ID" value="MESCA010289-PA"/>
    <property type="gene ID" value="MESCA010289"/>
</dbReference>
<dbReference type="PANTHER" id="PTHR12280:SF30">
    <property type="entry name" value="FUMBLE"/>
    <property type="match status" value="1"/>
</dbReference>
<dbReference type="STRING" id="36166.T1H257"/>
<dbReference type="GO" id="GO:0015937">
    <property type="term" value="P:coenzyme A biosynthetic process"/>
    <property type="evidence" value="ECO:0007669"/>
    <property type="project" value="InterPro"/>
</dbReference>
<keyword evidence="2" id="KW-1185">Reference proteome</keyword>
<dbReference type="HOGENOM" id="CLU_011154_0_1_1"/>
<dbReference type="Proteomes" id="UP000015102">
    <property type="component" value="Unassembled WGS sequence"/>
</dbReference>
<reference evidence="2" key="1">
    <citation type="submission" date="2013-02" db="EMBL/GenBank/DDBJ databases">
        <authorList>
            <person name="Hughes D."/>
        </authorList>
    </citation>
    <scope>NUCLEOTIDE SEQUENCE</scope>
    <source>
        <strain>Durham</strain>
        <strain evidence="2">NC isolate 2 -- Noor lab</strain>
    </source>
</reference>
<dbReference type="InterPro" id="IPR004567">
    <property type="entry name" value="Type_II_PanK"/>
</dbReference>
<dbReference type="GO" id="GO:0005634">
    <property type="term" value="C:nucleus"/>
    <property type="evidence" value="ECO:0007669"/>
    <property type="project" value="TreeGrafter"/>
</dbReference>
<dbReference type="GO" id="GO:0005524">
    <property type="term" value="F:ATP binding"/>
    <property type="evidence" value="ECO:0007669"/>
    <property type="project" value="InterPro"/>
</dbReference>
<dbReference type="Pfam" id="PF03630">
    <property type="entry name" value="Fumble"/>
    <property type="match status" value="1"/>
</dbReference>
<evidence type="ECO:0008006" key="3">
    <source>
        <dbReference type="Google" id="ProtNLM"/>
    </source>
</evidence>
<dbReference type="GO" id="GO:0004594">
    <property type="term" value="F:pantothenate kinase activity"/>
    <property type="evidence" value="ECO:0007669"/>
    <property type="project" value="TreeGrafter"/>
</dbReference>
<dbReference type="SUPFAM" id="SSF53067">
    <property type="entry name" value="Actin-like ATPase domain"/>
    <property type="match status" value="2"/>
</dbReference>
<dbReference type="GO" id="GO:0005829">
    <property type="term" value="C:cytosol"/>
    <property type="evidence" value="ECO:0007669"/>
    <property type="project" value="TreeGrafter"/>
</dbReference>
<reference evidence="1" key="2">
    <citation type="submission" date="2015-06" db="UniProtKB">
        <authorList>
            <consortium name="EnsemblMetazoa"/>
        </authorList>
    </citation>
    <scope>IDENTIFICATION</scope>
</reference>
<dbReference type="PANTHER" id="PTHR12280">
    <property type="entry name" value="PANTOTHENATE KINASE"/>
    <property type="match status" value="1"/>
</dbReference>
<dbReference type="AlphaFoldDB" id="T1H257"/>
<proteinExistence type="predicted"/>